<dbReference type="Pfam" id="PF01177">
    <property type="entry name" value="Asp_Glu_race"/>
    <property type="match status" value="1"/>
</dbReference>
<dbReference type="RefSeq" id="WP_183783067.1">
    <property type="nucleotide sequence ID" value="NZ_JACIBS010000001.1"/>
</dbReference>
<proteinExistence type="inferred from homology"/>
<gene>
    <name evidence="2" type="ORF">FB384_002613</name>
</gene>
<accession>A0A839XP79</accession>
<dbReference type="PANTHER" id="PTHR28047:SF5">
    <property type="entry name" value="PROTEIN DCG1"/>
    <property type="match status" value="1"/>
</dbReference>
<dbReference type="PANTHER" id="PTHR28047">
    <property type="entry name" value="PROTEIN DCG1"/>
    <property type="match status" value="1"/>
</dbReference>
<evidence type="ECO:0000313" key="3">
    <source>
        <dbReference type="Proteomes" id="UP000564573"/>
    </source>
</evidence>
<dbReference type="Proteomes" id="UP000564573">
    <property type="component" value="Unassembled WGS sequence"/>
</dbReference>
<organism evidence="2 3">
    <name type="scientific">Prauserella sediminis</name>
    <dbReference type="NCBI Taxonomy" id="577680"/>
    <lineage>
        <taxon>Bacteria</taxon>
        <taxon>Bacillati</taxon>
        <taxon>Actinomycetota</taxon>
        <taxon>Actinomycetes</taxon>
        <taxon>Pseudonocardiales</taxon>
        <taxon>Pseudonocardiaceae</taxon>
        <taxon>Prauserella</taxon>
        <taxon>Prauserella salsuginis group</taxon>
    </lineage>
</organism>
<dbReference type="EC" id="5.1.99.3" evidence="2"/>
<dbReference type="GO" id="GO:0047661">
    <property type="term" value="F:amino-acid racemase activity"/>
    <property type="evidence" value="ECO:0007669"/>
    <property type="project" value="InterPro"/>
</dbReference>
<name>A0A839XP79_9PSEU</name>
<comment type="similarity">
    <text evidence="1">Belongs to the HyuE racemase family.</text>
</comment>
<evidence type="ECO:0000256" key="1">
    <source>
        <dbReference type="ARBA" id="ARBA00038414"/>
    </source>
</evidence>
<dbReference type="InterPro" id="IPR053714">
    <property type="entry name" value="Iso_Racemase_Enz_sf"/>
</dbReference>
<protein>
    <submittedName>
        <fullName evidence="2">Allantoin racemase</fullName>
        <ecNumber evidence="2">5.1.99.3</ecNumber>
    </submittedName>
</protein>
<dbReference type="EMBL" id="JACIBS010000001">
    <property type="protein sequence ID" value="MBB3663709.1"/>
    <property type="molecule type" value="Genomic_DNA"/>
</dbReference>
<dbReference type="Gene3D" id="3.40.50.12500">
    <property type="match status" value="1"/>
</dbReference>
<comment type="caution">
    <text evidence="2">The sequence shown here is derived from an EMBL/GenBank/DDBJ whole genome shotgun (WGS) entry which is preliminary data.</text>
</comment>
<dbReference type="InterPro" id="IPR015942">
    <property type="entry name" value="Asp/Glu/hydantoin_racemase"/>
</dbReference>
<keyword evidence="3" id="KW-1185">Reference proteome</keyword>
<keyword evidence="2" id="KW-0413">Isomerase</keyword>
<dbReference type="InterPro" id="IPR052186">
    <property type="entry name" value="Hydantoin_racemase-like"/>
</dbReference>
<dbReference type="AlphaFoldDB" id="A0A839XP79"/>
<evidence type="ECO:0000313" key="2">
    <source>
        <dbReference type="EMBL" id="MBB3663709.1"/>
    </source>
</evidence>
<dbReference type="GO" id="GO:0047653">
    <property type="term" value="F:allantoin racemase activity"/>
    <property type="evidence" value="ECO:0007669"/>
    <property type="project" value="UniProtKB-EC"/>
</dbReference>
<reference evidence="2 3" key="1">
    <citation type="submission" date="2020-08" db="EMBL/GenBank/DDBJ databases">
        <title>Sequencing the genomes of 1000 actinobacteria strains.</title>
        <authorList>
            <person name="Klenk H.-P."/>
        </authorList>
    </citation>
    <scope>NUCLEOTIDE SEQUENCE [LARGE SCALE GENOMIC DNA]</scope>
    <source>
        <strain evidence="2 3">DSM 45267</strain>
    </source>
</reference>
<sequence length="260" mass="27610">MQLTYLLPAPMHVTPLGETEMRRRADLLKQWAGDDTRITVTAVDRGPASVESAYEEYLAVPAMGTALRRAEHDGADAVVLGCFGDPGLDGLREIASSPVVGPAAAAMSLACTLGHRFTVVTVADGVRPLLRRIAWETGVLDALHEVRSVELSVLALNSDHDAAYAALRSECANALAAGEADTLVLGCMSMGFLGAAERLTAELGVPVINPIRAAIHHAQTLHRMGLSHSRRAYPRPPALADDVVDTGLLREAEHPMEVTA</sequence>